<evidence type="ECO:0000256" key="1">
    <source>
        <dbReference type="ARBA" id="ARBA00022737"/>
    </source>
</evidence>
<dbReference type="PANTHER" id="PTHR47926">
    <property type="entry name" value="PENTATRICOPEPTIDE REPEAT-CONTAINING PROTEIN"/>
    <property type="match status" value="1"/>
</dbReference>
<dbReference type="GO" id="GO:0009451">
    <property type="term" value="P:RNA modification"/>
    <property type="evidence" value="ECO:0007669"/>
    <property type="project" value="InterPro"/>
</dbReference>
<dbReference type="NCBIfam" id="TIGR00756">
    <property type="entry name" value="PPR"/>
    <property type="match status" value="1"/>
</dbReference>
<dbReference type="AlphaFoldDB" id="A0A8T0HLT6"/>
<protein>
    <recommendedName>
        <fullName evidence="5">Pentatricopeptide repeat-containing protein</fullName>
    </recommendedName>
</protein>
<dbReference type="EMBL" id="CM026426">
    <property type="protein sequence ID" value="KAG0571638.1"/>
    <property type="molecule type" value="Genomic_DNA"/>
</dbReference>
<gene>
    <name evidence="3" type="ORF">KC19_VG029700</name>
</gene>
<evidence type="ECO:0008006" key="5">
    <source>
        <dbReference type="Google" id="ProtNLM"/>
    </source>
</evidence>
<keyword evidence="1" id="KW-0677">Repeat</keyword>
<proteinExistence type="predicted"/>
<comment type="caution">
    <text evidence="3">The sequence shown here is derived from an EMBL/GenBank/DDBJ whole genome shotgun (WGS) entry which is preliminary data.</text>
</comment>
<dbReference type="InterPro" id="IPR046960">
    <property type="entry name" value="PPR_At4g14850-like_plant"/>
</dbReference>
<dbReference type="Pfam" id="PF13041">
    <property type="entry name" value="PPR_2"/>
    <property type="match status" value="1"/>
</dbReference>
<dbReference type="Proteomes" id="UP000822688">
    <property type="component" value="Chromosome V"/>
</dbReference>
<accession>A0A8T0HLT6</accession>
<reference evidence="3" key="1">
    <citation type="submission" date="2020-06" db="EMBL/GenBank/DDBJ databases">
        <title>WGS assembly of Ceratodon purpureus strain R40.</title>
        <authorList>
            <person name="Carey S.B."/>
            <person name="Jenkins J."/>
            <person name="Shu S."/>
            <person name="Lovell J.T."/>
            <person name="Sreedasyam A."/>
            <person name="Maumus F."/>
            <person name="Tiley G.P."/>
            <person name="Fernandez-Pozo N."/>
            <person name="Barry K."/>
            <person name="Chen C."/>
            <person name="Wang M."/>
            <person name="Lipzen A."/>
            <person name="Daum C."/>
            <person name="Saski C.A."/>
            <person name="Payton A.C."/>
            <person name="Mcbreen J.C."/>
            <person name="Conrad R.E."/>
            <person name="Kollar L.M."/>
            <person name="Olsson S."/>
            <person name="Huttunen S."/>
            <person name="Landis J.B."/>
            <person name="Wickett N.J."/>
            <person name="Johnson M.G."/>
            <person name="Rensing S.A."/>
            <person name="Grimwood J."/>
            <person name="Schmutz J."/>
            <person name="Mcdaniel S.F."/>
        </authorList>
    </citation>
    <scope>NUCLEOTIDE SEQUENCE</scope>
    <source>
        <strain evidence="3">R40</strain>
    </source>
</reference>
<evidence type="ECO:0000256" key="2">
    <source>
        <dbReference type="PROSITE-ProRule" id="PRU00708"/>
    </source>
</evidence>
<evidence type="ECO:0000313" key="3">
    <source>
        <dbReference type="EMBL" id="KAG0571638.1"/>
    </source>
</evidence>
<evidence type="ECO:0000313" key="4">
    <source>
        <dbReference type="Proteomes" id="UP000822688"/>
    </source>
</evidence>
<sequence length="55" mass="6319">MYCKCGRVENGHQLFQNIKERDVVSYTALIGGCVQHALFLEALDVFNNMQRENKS</sequence>
<organism evidence="3 4">
    <name type="scientific">Ceratodon purpureus</name>
    <name type="common">Fire moss</name>
    <name type="synonym">Dicranum purpureum</name>
    <dbReference type="NCBI Taxonomy" id="3225"/>
    <lineage>
        <taxon>Eukaryota</taxon>
        <taxon>Viridiplantae</taxon>
        <taxon>Streptophyta</taxon>
        <taxon>Embryophyta</taxon>
        <taxon>Bryophyta</taxon>
        <taxon>Bryophytina</taxon>
        <taxon>Bryopsida</taxon>
        <taxon>Dicranidae</taxon>
        <taxon>Pseudoditrichales</taxon>
        <taxon>Ditrichaceae</taxon>
        <taxon>Ceratodon</taxon>
    </lineage>
</organism>
<dbReference type="Gene3D" id="1.25.40.10">
    <property type="entry name" value="Tetratricopeptide repeat domain"/>
    <property type="match status" value="1"/>
</dbReference>
<dbReference type="InterPro" id="IPR011990">
    <property type="entry name" value="TPR-like_helical_dom_sf"/>
</dbReference>
<name>A0A8T0HLT6_CERPU</name>
<keyword evidence="4" id="KW-1185">Reference proteome</keyword>
<feature type="repeat" description="PPR" evidence="2">
    <location>
        <begin position="22"/>
        <end position="55"/>
    </location>
</feature>
<dbReference type="PROSITE" id="PS51375">
    <property type="entry name" value="PPR"/>
    <property type="match status" value="1"/>
</dbReference>
<dbReference type="PROSITE" id="PS51257">
    <property type="entry name" value="PROKAR_LIPOPROTEIN"/>
    <property type="match status" value="1"/>
</dbReference>
<dbReference type="InterPro" id="IPR002885">
    <property type="entry name" value="PPR_rpt"/>
</dbReference>
<dbReference type="GO" id="GO:0003723">
    <property type="term" value="F:RNA binding"/>
    <property type="evidence" value="ECO:0007669"/>
    <property type="project" value="InterPro"/>
</dbReference>